<evidence type="ECO:0000256" key="1">
    <source>
        <dbReference type="ARBA" id="ARBA00004127"/>
    </source>
</evidence>
<keyword evidence="8" id="KW-0407">Ion channel</keyword>
<name>A0ABU4HJ61_9ACTN</name>
<evidence type="ECO:0000313" key="12">
    <source>
        <dbReference type="EMBL" id="MDW5592702.1"/>
    </source>
</evidence>
<evidence type="ECO:0000256" key="2">
    <source>
        <dbReference type="ARBA" id="ARBA00008577"/>
    </source>
</evidence>
<evidence type="ECO:0000256" key="7">
    <source>
        <dbReference type="ARBA" id="ARBA00023136"/>
    </source>
</evidence>
<dbReference type="InterPro" id="IPR044849">
    <property type="entry name" value="CASTOR/POLLUX/SYM8-like"/>
</dbReference>
<feature type="domain" description="RCK C-terminal" evidence="11">
    <location>
        <begin position="321"/>
        <end position="406"/>
    </location>
</feature>
<keyword evidence="5 9" id="KW-1133">Transmembrane helix</keyword>
<dbReference type="Pfam" id="PF06241">
    <property type="entry name" value="Castor_Poll_mid"/>
    <property type="match status" value="1"/>
</dbReference>
<dbReference type="InterPro" id="IPR003148">
    <property type="entry name" value="RCK_N"/>
</dbReference>
<dbReference type="InterPro" id="IPR036721">
    <property type="entry name" value="RCK_C_sf"/>
</dbReference>
<proteinExistence type="inferred from homology"/>
<feature type="transmembrane region" description="Helical" evidence="9">
    <location>
        <begin position="58"/>
        <end position="85"/>
    </location>
</feature>
<keyword evidence="4 9" id="KW-0812">Transmembrane</keyword>
<evidence type="ECO:0000259" key="11">
    <source>
        <dbReference type="PROSITE" id="PS51202"/>
    </source>
</evidence>
<dbReference type="PANTHER" id="PTHR31563">
    <property type="entry name" value="ION CHANNEL POLLUX-RELATED"/>
    <property type="match status" value="1"/>
</dbReference>
<evidence type="ECO:0000256" key="3">
    <source>
        <dbReference type="ARBA" id="ARBA00022448"/>
    </source>
</evidence>
<protein>
    <submittedName>
        <fullName evidence="12">NAD-binding protein</fullName>
    </submittedName>
</protein>
<evidence type="ECO:0000256" key="6">
    <source>
        <dbReference type="ARBA" id="ARBA00023065"/>
    </source>
</evidence>
<dbReference type="SUPFAM" id="SSF116726">
    <property type="entry name" value="TrkA C-terminal domain-like"/>
    <property type="match status" value="1"/>
</dbReference>
<feature type="transmembrane region" description="Helical" evidence="9">
    <location>
        <begin position="119"/>
        <end position="145"/>
    </location>
</feature>
<keyword evidence="13" id="KW-1185">Reference proteome</keyword>
<dbReference type="Gene3D" id="3.30.70.1450">
    <property type="entry name" value="Regulator of K+ conductance, C-terminal domain"/>
    <property type="match status" value="1"/>
</dbReference>
<evidence type="ECO:0000259" key="10">
    <source>
        <dbReference type="PROSITE" id="PS51201"/>
    </source>
</evidence>
<keyword evidence="7 9" id="KW-0472">Membrane</keyword>
<feature type="domain" description="RCK N-terminal" evidence="10">
    <location>
        <begin position="422"/>
        <end position="561"/>
    </location>
</feature>
<dbReference type="InterPro" id="IPR006037">
    <property type="entry name" value="RCK_C"/>
</dbReference>
<dbReference type="EMBL" id="JAWSTH010000001">
    <property type="protein sequence ID" value="MDW5592702.1"/>
    <property type="molecule type" value="Genomic_DNA"/>
</dbReference>
<accession>A0ABU4HJ61</accession>
<comment type="similarity">
    <text evidence="2">Belongs to the castor/pollux (TC 1.A.1.23) family.</text>
</comment>
<feature type="domain" description="RCK N-terminal" evidence="10">
    <location>
        <begin position="162"/>
        <end position="301"/>
    </location>
</feature>
<dbReference type="Gene3D" id="3.40.50.720">
    <property type="entry name" value="NAD(P)-binding Rossmann-like Domain"/>
    <property type="match status" value="2"/>
</dbReference>
<dbReference type="PANTHER" id="PTHR31563:SF10">
    <property type="entry name" value="ION CHANNEL POLLUX-RELATED"/>
    <property type="match status" value="1"/>
</dbReference>
<evidence type="ECO:0000256" key="5">
    <source>
        <dbReference type="ARBA" id="ARBA00022989"/>
    </source>
</evidence>
<comment type="subcellular location">
    <subcellularLocation>
        <location evidence="1">Endomembrane system</location>
        <topology evidence="1">Multi-pass membrane protein</topology>
    </subcellularLocation>
</comment>
<keyword evidence="6" id="KW-0406">Ion transport</keyword>
<evidence type="ECO:0000313" key="13">
    <source>
        <dbReference type="Proteomes" id="UP001284601"/>
    </source>
</evidence>
<dbReference type="SUPFAM" id="SSF51735">
    <property type="entry name" value="NAD(P)-binding Rossmann-fold domains"/>
    <property type="match status" value="1"/>
</dbReference>
<evidence type="ECO:0000256" key="9">
    <source>
        <dbReference type="SAM" id="Phobius"/>
    </source>
</evidence>
<dbReference type="RefSeq" id="WP_318594961.1">
    <property type="nucleotide sequence ID" value="NZ_JAWSTH010000001.1"/>
</dbReference>
<sequence length="667" mass="72060">MSSTGRLARERTKSRFAAGTATNLRAPRGERRFTAAPVPTRRQRLRYRFDATMSRGPVALVGWLALLTLALIGAGAVVVLVFGLVPDEGRKSFIGQLFSTLMHAMDPGTVAGDGGSWQFLVAMLVVTLGGLFIVSALIGVIATALDEKLLELRKGRSFVVEHDHTLVLGWSDAVFTILPELAIANESESDPTIVILADRDKVEMEDAIRAKVPDMKGTRVICRTGSPIDLADVAIANPRAARSVIVLSPESDDPDSEVIKTVLALTRGPHRREDGYEIVAEIHDPANLEAAHLVGGDQAAFVDKRETIAKLIVQASRQSGVSAAYVELLDFDGEEIYFRDDPVLTGVSYGEALLAYEHATVIGIQRADGEILVNPPAETLLEEGDRVIAVAEDDSVLEQVQRYAGTPDLSTIVNGERVPDAAQRVLIIGWNSRTSTVVNELDHYVAPGSVVTLMADTTDAADAIALECAGLANLAVEVRHGNTTDRATLEALDVGSYAHVIVMCYAEHLDPQRADARTLVTLLHLRDIAARLDRAVSIVSEMLDDRNHELAQVTEVDDVIVSDKVLSLLLAQISENRHLAEVFRILFDADGSEIYLREMSDYVETGRETTFATVVAAARERGESALGLRLAELASDPASRYGMRLNPAKSALYVPAAGDQVVVLAED</sequence>
<evidence type="ECO:0000256" key="8">
    <source>
        <dbReference type="ARBA" id="ARBA00023303"/>
    </source>
</evidence>
<gene>
    <name evidence="12" type="ORF">R7226_00035</name>
</gene>
<organism evidence="12 13">
    <name type="scientific">Conexibacter stalactiti</name>
    <dbReference type="NCBI Taxonomy" id="1940611"/>
    <lineage>
        <taxon>Bacteria</taxon>
        <taxon>Bacillati</taxon>
        <taxon>Actinomycetota</taxon>
        <taxon>Thermoleophilia</taxon>
        <taxon>Solirubrobacterales</taxon>
        <taxon>Conexibacteraceae</taxon>
        <taxon>Conexibacter</taxon>
    </lineage>
</organism>
<dbReference type="PROSITE" id="PS51202">
    <property type="entry name" value="RCK_C"/>
    <property type="match status" value="1"/>
</dbReference>
<dbReference type="Proteomes" id="UP001284601">
    <property type="component" value="Unassembled WGS sequence"/>
</dbReference>
<reference evidence="13" key="1">
    <citation type="submission" date="2023-07" db="EMBL/GenBank/DDBJ databases">
        <title>Conexibacter stalactiti sp. nov., isolated from stalactites in a lava cave and emended description of the genus Conexibacter.</title>
        <authorList>
            <person name="Lee S.D."/>
        </authorList>
    </citation>
    <scope>NUCLEOTIDE SEQUENCE [LARGE SCALE GENOMIC DNA]</scope>
    <source>
        <strain evidence="13">KCTC 39840</strain>
    </source>
</reference>
<comment type="caution">
    <text evidence="12">The sequence shown here is derived from an EMBL/GenBank/DDBJ whole genome shotgun (WGS) entry which is preliminary data.</text>
</comment>
<dbReference type="InterPro" id="IPR010420">
    <property type="entry name" value="CASTOR/POLLUX/SYM8_dom"/>
</dbReference>
<reference evidence="12 13" key="2">
    <citation type="submission" date="2023-10" db="EMBL/GenBank/DDBJ databases">
        <authorList>
            <person name="Han X.F."/>
        </authorList>
    </citation>
    <scope>NUCLEOTIDE SEQUENCE [LARGE SCALE GENOMIC DNA]</scope>
    <source>
        <strain evidence="12 13">KCTC 39840</strain>
    </source>
</reference>
<dbReference type="PROSITE" id="PS51201">
    <property type="entry name" value="RCK_N"/>
    <property type="match status" value="2"/>
</dbReference>
<dbReference type="InterPro" id="IPR036291">
    <property type="entry name" value="NAD(P)-bd_dom_sf"/>
</dbReference>
<evidence type="ECO:0000256" key="4">
    <source>
        <dbReference type="ARBA" id="ARBA00022692"/>
    </source>
</evidence>
<keyword evidence="3" id="KW-0813">Transport</keyword>